<organism evidence="4 5">
    <name type="scientific">Rosa chinensis</name>
    <name type="common">China rose</name>
    <dbReference type="NCBI Taxonomy" id="74649"/>
    <lineage>
        <taxon>Eukaryota</taxon>
        <taxon>Viridiplantae</taxon>
        <taxon>Streptophyta</taxon>
        <taxon>Embryophyta</taxon>
        <taxon>Tracheophyta</taxon>
        <taxon>Spermatophyta</taxon>
        <taxon>Magnoliopsida</taxon>
        <taxon>eudicotyledons</taxon>
        <taxon>Gunneridae</taxon>
        <taxon>Pentapetalae</taxon>
        <taxon>rosids</taxon>
        <taxon>fabids</taxon>
        <taxon>Rosales</taxon>
        <taxon>Rosaceae</taxon>
        <taxon>Rosoideae</taxon>
        <taxon>Rosoideae incertae sedis</taxon>
        <taxon>Rosa</taxon>
    </lineage>
</organism>
<dbReference type="PANTHER" id="PTHR33142">
    <property type="entry name" value="CYCLIN-DEPENDENT PROTEIN KINASE INHIBITOR SMR13"/>
    <property type="match status" value="1"/>
</dbReference>
<evidence type="ECO:0000256" key="3">
    <source>
        <dbReference type="SAM" id="MobiDB-lite"/>
    </source>
</evidence>
<evidence type="ECO:0000256" key="1">
    <source>
        <dbReference type="ARBA" id="ARBA00023013"/>
    </source>
</evidence>
<dbReference type="InterPro" id="IPR040389">
    <property type="entry name" value="SMR"/>
</dbReference>
<dbReference type="GO" id="GO:0005634">
    <property type="term" value="C:nucleus"/>
    <property type="evidence" value="ECO:0007669"/>
    <property type="project" value="TreeGrafter"/>
</dbReference>
<protein>
    <submittedName>
        <fullName evidence="4">Uncharacterized protein</fullName>
    </submittedName>
</protein>
<feature type="compositionally biased region" description="Low complexity" evidence="3">
    <location>
        <begin position="46"/>
        <end position="56"/>
    </location>
</feature>
<evidence type="ECO:0000256" key="2">
    <source>
        <dbReference type="ARBA" id="ARBA00023306"/>
    </source>
</evidence>
<feature type="compositionally biased region" description="Basic and acidic residues" evidence="3">
    <location>
        <begin position="20"/>
        <end position="38"/>
    </location>
</feature>
<dbReference type="GO" id="GO:0004860">
    <property type="term" value="F:protein kinase inhibitor activity"/>
    <property type="evidence" value="ECO:0007669"/>
    <property type="project" value="UniProtKB-KW"/>
</dbReference>
<dbReference type="EMBL" id="PDCK01000041">
    <property type="protein sequence ID" value="PRQ43280.1"/>
    <property type="molecule type" value="Genomic_DNA"/>
</dbReference>
<dbReference type="GO" id="GO:0032875">
    <property type="term" value="P:regulation of DNA endoreduplication"/>
    <property type="evidence" value="ECO:0007669"/>
    <property type="project" value="InterPro"/>
</dbReference>
<comment type="caution">
    <text evidence="4">The sequence shown here is derived from an EMBL/GenBank/DDBJ whole genome shotgun (WGS) entry which is preliminary data.</text>
</comment>
<feature type="region of interest" description="Disordered" evidence="3">
    <location>
        <begin position="1"/>
        <end position="111"/>
    </location>
</feature>
<reference evidence="4 5" key="1">
    <citation type="journal article" date="2018" name="Nat. Genet.">
        <title>The Rosa genome provides new insights in the design of modern roses.</title>
        <authorList>
            <person name="Bendahmane M."/>
        </authorList>
    </citation>
    <scope>NUCLEOTIDE SEQUENCE [LARGE SCALE GENOMIC DNA]</scope>
    <source>
        <strain evidence="5">cv. Old Blush</strain>
    </source>
</reference>
<proteinExistence type="predicted"/>
<evidence type="ECO:0000313" key="4">
    <source>
        <dbReference type="EMBL" id="PRQ43280.1"/>
    </source>
</evidence>
<keyword evidence="5" id="KW-1185">Reference proteome</keyword>
<name>A0A2P6RA28_ROSCH</name>
<keyword evidence="1" id="KW-0649">Protein kinase inhibitor</keyword>
<evidence type="ECO:0000313" key="5">
    <source>
        <dbReference type="Proteomes" id="UP000238479"/>
    </source>
</evidence>
<accession>A0A2P6RA28</accession>
<dbReference type="AlphaFoldDB" id="A0A2P6RA28"/>
<dbReference type="Gramene" id="PRQ43280">
    <property type="protein sequence ID" value="PRQ43280"/>
    <property type="gene ID" value="RchiOBHm_Chr3g0466771"/>
</dbReference>
<keyword evidence="2" id="KW-0131">Cell cycle</keyword>
<dbReference type="Proteomes" id="UP000238479">
    <property type="component" value="Chromosome 3"/>
</dbReference>
<sequence>MDSKQPDPKSINPSDPNRLLPEDDRIKLEISKTEDGGKKGQAGPPETSSSSSVTEESGSEKVVVEDDDNDGFRTPVNHRIPVITECPPAPKKTRIPLRKRKALNSPSASSRKRIQIMLSEEEFDALFPPPYDFRGQIKKASPDGAV</sequence>
<dbReference type="PANTHER" id="PTHR33142:SF65">
    <property type="entry name" value="CYCLIN-DEPENDENT PROTEIN KINASE INHIBITOR SMR2-LIKE"/>
    <property type="match status" value="1"/>
</dbReference>
<feature type="compositionally biased region" description="Basic residues" evidence="3">
    <location>
        <begin position="91"/>
        <end position="102"/>
    </location>
</feature>
<gene>
    <name evidence="4" type="ORF">RchiOBHm_Chr3g0466771</name>
</gene>